<proteinExistence type="predicted"/>
<organism evidence="1 2">
    <name type="scientific">Clostridium oryzae</name>
    <dbReference type="NCBI Taxonomy" id="1450648"/>
    <lineage>
        <taxon>Bacteria</taxon>
        <taxon>Bacillati</taxon>
        <taxon>Bacillota</taxon>
        <taxon>Clostridia</taxon>
        <taxon>Eubacteriales</taxon>
        <taxon>Clostridiaceae</taxon>
        <taxon>Clostridium</taxon>
    </lineage>
</organism>
<gene>
    <name evidence="1" type="ORF">CLORY_09700</name>
</gene>
<dbReference type="STRING" id="1450648.CLORY_09700"/>
<accession>A0A1V4IV20</accession>
<comment type="caution">
    <text evidence="1">The sequence shown here is derived from an EMBL/GenBank/DDBJ whole genome shotgun (WGS) entry which is preliminary data.</text>
</comment>
<evidence type="ECO:0000313" key="1">
    <source>
        <dbReference type="EMBL" id="OPJ63786.1"/>
    </source>
</evidence>
<protein>
    <submittedName>
        <fullName evidence="1">Uncharacterized protein</fullName>
    </submittedName>
</protein>
<dbReference type="AlphaFoldDB" id="A0A1V4IV20"/>
<dbReference type="EMBL" id="MZGV01000007">
    <property type="protein sequence ID" value="OPJ63786.1"/>
    <property type="molecule type" value="Genomic_DNA"/>
</dbReference>
<reference evidence="1 2" key="1">
    <citation type="submission" date="2017-03" db="EMBL/GenBank/DDBJ databases">
        <title>Genome sequence of Clostridium oryzae DSM 28571.</title>
        <authorList>
            <person name="Poehlein A."/>
            <person name="Daniel R."/>
        </authorList>
    </citation>
    <scope>NUCLEOTIDE SEQUENCE [LARGE SCALE GENOMIC DNA]</scope>
    <source>
        <strain evidence="1 2">DSM 28571</strain>
    </source>
</reference>
<dbReference type="Proteomes" id="UP000190080">
    <property type="component" value="Unassembled WGS sequence"/>
</dbReference>
<sequence length="114" mass="13299">MKFKRQIEKHGNKITYLASDYGFSYALRPSNDVLTHSLGWYIITSSKPQFSHRKDDMMEATLNKSAETSEEFAERMFCNLLECIACRKECAVRTLYEFKGKKKVVCHGLIEFKM</sequence>
<evidence type="ECO:0000313" key="2">
    <source>
        <dbReference type="Proteomes" id="UP000190080"/>
    </source>
</evidence>
<name>A0A1V4IV20_9CLOT</name>
<dbReference type="RefSeq" id="WP_242954340.1">
    <property type="nucleotide sequence ID" value="NZ_MZGV01000007.1"/>
</dbReference>
<keyword evidence="2" id="KW-1185">Reference proteome</keyword>